<dbReference type="KEGG" id="fal:FRAAL0814"/>
<accession>Q0RSH9</accession>
<sequence length="72" mass="8231">MNFVVLNGESWTDAEAEKFIALLLQHTLNPFQYIVKLVGVTISLLVKDPIMINSTVRPRRRFTDHKTAEESS</sequence>
<dbReference type="EMBL" id="CT573213">
    <property type="protein sequence ID" value="CAJ59483.1"/>
    <property type="molecule type" value="Genomic_DNA"/>
</dbReference>
<reference evidence="1 2" key="1">
    <citation type="journal article" date="2007" name="Genome Res.">
        <title>Genome characteristics of facultatively symbiotic Frankia sp. strains reflect host range and host plant biogeography.</title>
        <authorList>
            <person name="Normand P."/>
            <person name="Lapierre P."/>
            <person name="Tisa L.S."/>
            <person name="Gogarten J.P."/>
            <person name="Alloisio N."/>
            <person name="Bagnarol E."/>
            <person name="Bassi C.A."/>
            <person name="Berry A.M."/>
            <person name="Bickhart D.M."/>
            <person name="Choisne N."/>
            <person name="Couloux A."/>
            <person name="Cournoyer B."/>
            <person name="Cruveiller S."/>
            <person name="Daubin V."/>
            <person name="Demange N."/>
            <person name="Francino M.P."/>
            <person name="Goltsman E."/>
            <person name="Huang Y."/>
            <person name="Kopp O.R."/>
            <person name="Labarre L."/>
            <person name="Lapidus A."/>
            <person name="Lavire C."/>
            <person name="Marechal J."/>
            <person name="Martinez M."/>
            <person name="Mastronunzio J.E."/>
            <person name="Mullin B.C."/>
            <person name="Niemann J."/>
            <person name="Pujic P."/>
            <person name="Rawnsley T."/>
            <person name="Rouy Z."/>
            <person name="Schenowitz C."/>
            <person name="Sellstedt A."/>
            <person name="Tavares F."/>
            <person name="Tomkins J.P."/>
            <person name="Vallenet D."/>
            <person name="Valverde C."/>
            <person name="Wall L.G."/>
            <person name="Wang Y."/>
            <person name="Medigue C."/>
            <person name="Benson D.R."/>
        </authorList>
    </citation>
    <scope>NUCLEOTIDE SEQUENCE [LARGE SCALE GENOMIC DNA]</scope>
    <source>
        <strain evidence="2">DSM 45986 / CECT 9034 / ACN14a</strain>
    </source>
</reference>
<name>Q0RSH9_FRAAA</name>
<dbReference type="HOGENOM" id="CLU_2716541_0_0_11"/>
<evidence type="ECO:0000313" key="2">
    <source>
        <dbReference type="Proteomes" id="UP000000657"/>
    </source>
</evidence>
<gene>
    <name evidence="1" type="ordered locus">FRAAL0814</name>
</gene>
<keyword evidence="2" id="KW-1185">Reference proteome</keyword>
<proteinExistence type="predicted"/>
<dbReference type="AlphaFoldDB" id="Q0RSH9"/>
<dbReference type="Proteomes" id="UP000000657">
    <property type="component" value="Chromosome"/>
</dbReference>
<organism evidence="1 2">
    <name type="scientific">Frankia alni (strain DSM 45986 / CECT 9034 / ACN14a)</name>
    <dbReference type="NCBI Taxonomy" id="326424"/>
    <lineage>
        <taxon>Bacteria</taxon>
        <taxon>Bacillati</taxon>
        <taxon>Actinomycetota</taxon>
        <taxon>Actinomycetes</taxon>
        <taxon>Frankiales</taxon>
        <taxon>Frankiaceae</taxon>
        <taxon>Frankia</taxon>
    </lineage>
</organism>
<evidence type="ECO:0000313" key="1">
    <source>
        <dbReference type="EMBL" id="CAJ59483.1"/>
    </source>
</evidence>
<protein>
    <submittedName>
        <fullName evidence="1">Uncharacterized protein</fullName>
    </submittedName>
</protein>